<dbReference type="SUPFAM" id="SSF56214">
    <property type="entry name" value="4'-phosphopantetheinyl transferase"/>
    <property type="match status" value="2"/>
</dbReference>
<sequence length="293" mass="33225">MVGGGGPLRGSVRWAYNTRAWEPTEQEWLLASRCIPLEEKQRVQKFVFKADAKAAMAGCLMIRKLAHLVTGDPNDKIEIIRENGRPRVKTTNIHLDFNISHQGHFTVLAGEVGNDVIVGADVMNLHRKTGSHLSEFFRLMNKTCSSDEWNTILSSNSEEQRAAMFFRFWCLKESFTKATGVGVRSDMRHISFQLRTPWLNEKTPVTDTFVEIDRVKNSAWCFHEWLLDPKHCVAVALSSKANTCPNVEPVPFTFLTLSDLLRDLEPMLPPDVISCHSFLKKEESGRAHEDSVL</sequence>
<feature type="domain" description="4'-phosphopantetheinyl transferase N-terminal" evidence="10">
    <location>
        <begin position="20"/>
        <end position="112"/>
    </location>
</feature>
<dbReference type="GeneID" id="117641462"/>
<evidence type="ECO:0000259" key="10">
    <source>
        <dbReference type="Pfam" id="PF22624"/>
    </source>
</evidence>
<organism evidence="13">
    <name type="scientific">Thrips palmi</name>
    <name type="common">Melon thrips</name>
    <dbReference type="NCBI Taxonomy" id="161013"/>
    <lineage>
        <taxon>Eukaryota</taxon>
        <taxon>Metazoa</taxon>
        <taxon>Ecdysozoa</taxon>
        <taxon>Arthropoda</taxon>
        <taxon>Hexapoda</taxon>
        <taxon>Insecta</taxon>
        <taxon>Pterygota</taxon>
        <taxon>Neoptera</taxon>
        <taxon>Paraneoptera</taxon>
        <taxon>Thysanoptera</taxon>
        <taxon>Terebrantia</taxon>
        <taxon>Thripoidea</taxon>
        <taxon>Thripidae</taxon>
        <taxon>Thrips</taxon>
    </lineage>
</organism>
<evidence type="ECO:0000259" key="9">
    <source>
        <dbReference type="Pfam" id="PF01648"/>
    </source>
</evidence>
<name>A0A6P8ZJ41_THRPL</name>
<dbReference type="FunFam" id="3.90.470.20:FF:000003">
    <property type="entry name" value="L-aminoadipate-semialdehyde dehydrogenase-phosphopantetheinyl transferase"/>
    <property type="match status" value="1"/>
</dbReference>
<protein>
    <recommendedName>
        <fullName evidence="3">L-aminoadipate-semialdehyde dehydrogenase-phosphopantetheinyl transferase</fullName>
        <ecNumber evidence="2">2.7.8.7</ecNumber>
    </recommendedName>
    <alternativeName>
        <fullName evidence="5">4'-phosphopantetheinyl transferase</fullName>
    </alternativeName>
    <alternativeName>
        <fullName evidence="6">Alpha-aminoadipic semialdehyde dehydrogenase-phosphopantetheinyl transferase</fullName>
    </alternativeName>
</protein>
<dbReference type="AlphaFoldDB" id="A0A6P8ZJ41"/>
<evidence type="ECO:0000256" key="8">
    <source>
        <dbReference type="ARBA" id="ARBA00048794"/>
    </source>
</evidence>
<dbReference type="InterPro" id="IPR037143">
    <property type="entry name" value="4-PPantetheinyl_Trfase_dom_sf"/>
</dbReference>
<gene>
    <name evidence="12 13 14" type="primary">LOC117641462</name>
</gene>
<accession>A0A6P8ZJ41</accession>
<dbReference type="PANTHER" id="PTHR12215">
    <property type="entry name" value="PHOSPHOPANTETHEINE TRANSFERASE"/>
    <property type="match status" value="1"/>
</dbReference>
<evidence type="ECO:0000313" key="14">
    <source>
        <dbReference type="RefSeq" id="XP_034234696.1"/>
    </source>
</evidence>
<evidence type="ECO:0000313" key="12">
    <source>
        <dbReference type="RefSeq" id="XP_034234693.1"/>
    </source>
</evidence>
<comment type="catalytic activity">
    <reaction evidence="8">
        <text>apo-[ACP] + acetyl-CoA = acetyl-[ACP] + adenosine 3',5'-bisphosphate + H(+)</text>
        <dbReference type="Rhea" id="RHEA:46564"/>
        <dbReference type="Rhea" id="RHEA-COMP:9621"/>
        <dbReference type="Rhea" id="RHEA-COMP:9690"/>
        <dbReference type="ChEBI" id="CHEBI:15378"/>
        <dbReference type="ChEBI" id="CHEBI:29999"/>
        <dbReference type="ChEBI" id="CHEBI:57288"/>
        <dbReference type="ChEBI" id="CHEBI:58343"/>
        <dbReference type="ChEBI" id="CHEBI:78446"/>
    </reaction>
    <physiologicalReaction direction="left-to-right" evidence="8">
        <dbReference type="Rhea" id="RHEA:46565"/>
    </physiologicalReaction>
</comment>
<dbReference type="EC" id="2.7.8.7" evidence="2"/>
<evidence type="ECO:0000256" key="7">
    <source>
        <dbReference type="ARBA" id="ARBA00048641"/>
    </source>
</evidence>
<feature type="domain" description="4'-phosphopantetheinyl transferase" evidence="9">
    <location>
        <begin position="118"/>
        <end position="235"/>
    </location>
</feature>
<dbReference type="GO" id="GO:0005829">
    <property type="term" value="C:cytosol"/>
    <property type="evidence" value="ECO:0007669"/>
    <property type="project" value="TreeGrafter"/>
</dbReference>
<dbReference type="InterPro" id="IPR008278">
    <property type="entry name" value="4-PPantetheinyl_Trfase_dom"/>
</dbReference>
<evidence type="ECO:0000256" key="5">
    <source>
        <dbReference type="ARBA" id="ARBA00030484"/>
    </source>
</evidence>
<comment type="catalytic activity">
    <reaction evidence="7">
        <text>apo-[ACP] + CoA = holo-[ACP] + adenosine 3',5'-bisphosphate + H(+)</text>
        <dbReference type="Rhea" id="RHEA:12068"/>
        <dbReference type="Rhea" id="RHEA-COMP:9685"/>
        <dbReference type="Rhea" id="RHEA-COMP:9690"/>
        <dbReference type="ChEBI" id="CHEBI:15378"/>
        <dbReference type="ChEBI" id="CHEBI:29999"/>
        <dbReference type="ChEBI" id="CHEBI:57287"/>
        <dbReference type="ChEBI" id="CHEBI:58343"/>
        <dbReference type="ChEBI" id="CHEBI:64479"/>
        <dbReference type="EC" id="2.7.8.7"/>
    </reaction>
    <physiologicalReaction direction="left-to-right" evidence="7">
        <dbReference type="Rhea" id="RHEA:12069"/>
    </physiologicalReaction>
</comment>
<dbReference type="Gene3D" id="3.90.470.20">
    <property type="entry name" value="4'-phosphopantetheinyl transferase domain"/>
    <property type="match status" value="2"/>
</dbReference>
<dbReference type="RefSeq" id="XP_034234694.1">
    <property type="nucleotide sequence ID" value="XM_034378803.1"/>
</dbReference>
<evidence type="ECO:0000256" key="4">
    <source>
        <dbReference type="ARBA" id="ARBA00022679"/>
    </source>
</evidence>
<evidence type="ECO:0000256" key="2">
    <source>
        <dbReference type="ARBA" id="ARBA00013172"/>
    </source>
</evidence>
<proteinExistence type="inferred from homology"/>
<reference evidence="12 13" key="1">
    <citation type="submission" date="2025-04" db="UniProtKB">
        <authorList>
            <consortium name="RefSeq"/>
        </authorList>
    </citation>
    <scope>IDENTIFICATION</scope>
    <source>
        <tissue evidence="12 13">Total insect</tissue>
    </source>
</reference>
<dbReference type="Pfam" id="PF01648">
    <property type="entry name" value="ACPS"/>
    <property type="match status" value="1"/>
</dbReference>
<dbReference type="Proteomes" id="UP000515158">
    <property type="component" value="Unplaced"/>
</dbReference>
<dbReference type="GO" id="GO:0008897">
    <property type="term" value="F:holo-[acyl-carrier-protein] synthase activity"/>
    <property type="evidence" value="ECO:0007669"/>
    <property type="project" value="UniProtKB-EC"/>
</dbReference>
<keyword evidence="4" id="KW-0808">Transferase</keyword>
<dbReference type="PANTHER" id="PTHR12215:SF10">
    <property type="entry name" value="L-AMINOADIPATE-SEMIALDEHYDE DEHYDROGENASE-PHOSPHOPANTETHEINYL TRANSFERASE"/>
    <property type="match status" value="1"/>
</dbReference>
<dbReference type="InterPro" id="IPR055066">
    <property type="entry name" value="AASDHPPT_N"/>
</dbReference>
<evidence type="ECO:0000256" key="3">
    <source>
        <dbReference type="ARBA" id="ARBA00016301"/>
    </source>
</evidence>
<keyword evidence="11" id="KW-1185">Reference proteome</keyword>
<dbReference type="InterPro" id="IPR050559">
    <property type="entry name" value="P-Pant_transferase_sf"/>
</dbReference>
<dbReference type="GO" id="GO:0019878">
    <property type="term" value="P:lysine biosynthetic process via aminoadipic acid"/>
    <property type="evidence" value="ECO:0007669"/>
    <property type="project" value="TreeGrafter"/>
</dbReference>
<dbReference type="KEGG" id="tpal:117641462"/>
<evidence type="ECO:0000313" key="13">
    <source>
        <dbReference type="RefSeq" id="XP_034234694.1"/>
    </source>
</evidence>
<evidence type="ECO:0000256" key="1">
    <source>
        <dbReference type="ARBA" id="ARBA00006195"/>
    </source>
</evidence>
<dbReference type="RefSeq" id="XP_034234693.1">
    <property type="nucleotide sequence ID" value="XM_034378802.1"/>
</dbReference>
<dbReference type="OrthoDB" id="26719at2759"/>
<dbReference type="Pfam" id="PF22624">
    <property type="entry name" value="AASDHPPT_N"/>
    <property type="match status" value="1"/>
</dbReference>
<comment type="similarity">
    <text evidence="1">Belongs to the P-Pant transferase superfamily. AcpS family.</text>
</comment>
<dbReference type="RefSeq" id="XP_034234696.1">
    <property type="nucleotide sequence ID" value="XM_034378805.1"/>
</dbReference>
<evidence type="ECO:0000313" key="11">
    <source>
        <dbReference type="Proteomes" id="UP000515158"/>
    </source>
</evidence>
<dbReference type="GO" id="GO:0000287">
    <property type="term" value="F:magnesium ion binding"/>
    <property type="evidence" value="ECO:0007669"/>
    <property type="project" value="InterPro"/>
</dbReference>
<evidence type="ECO:0000256" key="6">
    <source>
        <dbReference type="ARBA" id="ARBA00033443"/>
    </source>
</evidence>